<keyword evidence="1" id="KW-1133">Transmembrane helix</keyword>
<evidence type="ECO:0000259" key="4">
    <source>
        <dbReference type="Pfam" id="PF23071"/>
    </source>
</evidence>
<feature type="domain" description="DUF7043" evidence="3">
    <location>
        <begin position="239"/>
        <end position="348"/>
    </location>
</feature>
<dbReference type="RefSeq" id="XP_022249058.1">
    <property type="nucleotide sequence ID" value="XM_022393350.1"/>
</dbReference>
<keyword evidence="1" id="KW-0812">Transmembrane</keyword>
<dbReference type="Pfam" id="PF23070">
    <property type="entry name" value="DUF7043"/>
    <property type="match status" value="1"/>
</dbReference>
<protein>
    <submittedName>
        <fullName evidence="6">Uncharacterized protein LOC106465445</fullName>
    </submittedName>
</protein>
<dbReference type="Proteomes" id="UP000694941">
    <property type="component" value="Unplaced"/>
</dbReference>
<dbReference type="PANTHER" id="PTHR22255:SF9">
    <property type="entry name" value="LP06548P"/>
    <property type="match status" value="1"/>
</dbReference>
<dbReference type="GeneID" id="106465445"/>
<accession>A0ABM1SZK2</accession>
<reference evidence="6" key="1">
    <citation type="submission" date="2025-08" db="UniProtKB">
        <authorList>
            <consortium name="RefSeq"/>
        </authorList>
    </citation>
    <scope>IDENTIFICATION</scope>
    <source>
        <tissue evidence="6">Muscle</tissue>
    </source>
</reference>
<gene>
    <name evidence="6" type="primary">LOC106465445</name>
</gene>
<feature type="non-terminal residue" evidence="6">
    <location>
        <position position="1"/>
    </location>
</feature>
<keyword evidence="1" id="KW-0472">Membrane</keyword>
<dbReference type="InterPro" id="IPR055472">
    <property type="entry name" value="DUF7044"/>
</dbReference>
<feature type="domain" description="DUF7042" evidence="2">
    <location>
        <begin position="107"/>
        <end position="233"/>
    </location>
</feature>
<dbReference type="Pfam" id="PF23069">
    <property type="entry name" value="DUF7042"/>
    <property type="match status" value="2"/>
</dbReference>
<evidence type="ECO:0000256" key="1">
    <source>
        <dbReference type="SAM" id="Phobius"/>
    </source>
</evidence>
<dbReference type="PANTHER" id="PTHR22255">
    <property type="entry name" value="LP06548P"/>
    <property type="match status" value="1"/>
</dbReference>
<dbReference type="InterPro" id="IPR055471">
    <property type="entry name" value="DUF7043"/>
</dbReference>
<dbReference type="InterPro" id="IPR055470">
    <property type="entry name" value="DUF7042"/>
</dbReference>
<feature type="domain" description="DUF7042" evidence="2">
    <location>
        <begin position="364"/>
        <end position="468"/>
    </location>
</feature>
<name>A0ABM1SZK2_LIMPO</name>
<evidence type="ECO:0000259" key="2">
    <source>
        <dbReference type="Pfam" id="PF23069"/>
    </source>
</evidence>
<evidence type="ECO:0000313" key="6">
    <source>
        <dbReference type="RefSeq" id="XP_022249058.1"/>
    </source>
</evidence>
<feature type="transmembrane region" description="Helical" evidence="1">
    <location>
        <begin position="501"/>
        <end position="522"/>
    </location>
</feature>
<evidence type="ECO:0000313" key="5">
    <source>
        <dbReference type="Proteomes" id="UP000694941"/>
    </source>
</evidence>
<evidence type="ECO:0000259" key="3">
    <source>
        <dbReference type="Pfam" id="PF23070"/>
    </source>
</evidence>
<feature type="domain" description="DUF7044" evidence="4">
    <location>
        <begin position="4"/>
        <end position="78"/>
    </location>
</feature>
<dbReference type="Pfam" id="PF23071">
    <property type="entry name" value="DUF7044"/>
    <property type="match status" value="1"/>
</dbReference>
<organism evidence="5 6">
    <name type="scientific">Limulus polyphemus</name>
    <name type="common">Atlantic horseshoe crab</name>
    <dbReference type="NCBI Taxonomy" id="6850"/>
    <lineage>
        <taxon>Eukaryota</taxon>
        <taxon>Metazoa</taxon>
        <taxon>Ecdysozoa</taxon>
        <taxon>Arthropoda</taxon>
        <taxon>Chelicerata</taxon>
        <taxon>Merostomata</taxon>
        <taxon>Xiphosura</taxon>
        <taxon>Limulidae</taxon>
        <taxon>Limulus</taxon>
    </lineage>
</organism>
<sequence length="527" mass="59819">VISSCQFPDRWSGSWFQKGVQDPIYIYNGTISSKGVCREVSGDKFLIESRTESCYRCVVIHEKHMNVLQYKETYCSLPNERPWLDGLCLQISGDALLYSMFRLDTVPVPCPFRGSFTFTYSRGHGECNYPVSTVHPCTDDSRMTFNFKACANVITSESREEILTCLASWKEGSTRYLVAKMEHKGTKTDDDKFRCFVYDRLQDDSGFRIAQSGDATCDGLFSAVEGSRTMKLNRVRHSHGKCQFPNWISAAERWRTLDTLLTYVFSDPNTSFHIYSSISEELMTRALCNSVNHVTDDATRLVVQSSSGCSHGFVCMEFHRRTQHILEIQEGEMRSRPTDACSSTYFNPRTNQFTTLTSSAPSTEECPLVGRYMIQSSQPQMAKFVSDDLKNTFCSEHLESGCRANDRLEFLSECSTERSAKSFQCHGSWRENETYYLIASALRTRRRYCIVFTEDDKTLRFSGSPSECLRNIKLGRDGFIAFSLSGKSLCSDTNGSSRHSWLLLTILAILLTMFPSLIRGVANLECV</sequence>
<keyword evidence="5" id="KW-1185">Reference proteome</keyword>
<proteinExistence type="predicted"/>